<sequence>MLVIAPRISSPPSGDWGCNIMSRECFSAKGNGQIEFISILFFLKAFLPLSSTLSMPPFSSNFFLQYK</sequence>
<name>A0A0K2TYQ9_LEPSM</name>
<reference evidence="1" key="1">
    <citation type="submission" date="2014-05" db="EMBL/GenBank/DDBJ databases">
        <authorList>
            <person name="Chronopoulou M."/>
        </authorList>
    </citation>
    <scope>NUCLEOTIDE SEQUENCE</scope>
    <source>
        <tissue evidence="1">Whole organism</tissue>
    </source>
</reference>
<evidence type="ECO:0000313" key="1">
    <source>
        <dbReference type="EMBL" id="CDW31159.1"/>
    </source>
</evidence>
<dbReference type="AlphaFoldDB" id="A0A0K2TYQ9"/>
<proteinExistence type="predicted"/>
<dbReference type="EMBL" id="HACA01013798">
    <property type="protein sequence ID" value="CDW31159.1"/>
    <property type="molecule type" value="Transcribed_RNA"/>
</dbReference>
<organism evidence="1">
    <name type="scientific">Lepeophtheirus salmonis</name>
    <name type="common">Salmon louse</name>
    <name type="synonym">Caligus salmonis</name>
    <dbReference type="NCBI Taxonomy" id="72036"/>
    <lineage>
        <taxon>Eukaryota</taxon>
        <taxon>Metazoa</taxon>
        <taxon>Ecdysozoa</taxon>
        <taxon>Arthropoda</taxon>
        <taxon>Crustacea</taxon>
        <taxon>Multicrustacea</taxon>
        <taxon>Hexanauplia</taxon>
        <taxon>Copepoda</taxon>
        <taxon>Siphonostomatoida</taxon>
        <taxon>Caligidae</taxon>
        <taxon>Lepeophtheirus</taxon>
    </lineage>
</organism>
<accession>A0A0K2TYQ9</accession>
<protein>
    <submittedName>
        <fullName evidence="1">Uncharacterized protein</fullName>
    </submittedName>
</protein>